<dbReference type="InterPro" id="IPR036388">
    <property type="entry name" value="WH-like_DNA-bd_sf"/>
</dbReference>
<proteinExistence type="predicted"/>
<feature type="domain" description="Mga helix-turn-helix" evidence="1">
    <location>
        <begin position="109"/>
        <end position="192"/>
    </location>
</feature>
<keyword evidence="3" id="KW-1185">Reference proteome</keyword>
<dbReference type="InterPro" id="IPR007737">
    <property type="entry name" value="Mga_HTH"/>
</dbReference>
<dbReference type="Pfam" id="PF05043">
    <property type="entry name" value="Mga"/>
    <property type="match status" value="1"/>
</dbReference>
<evidence type="ECO:0000259" key="1">
    <source>
        <dbReference type="Pfam" id="PF05043"/>
    </source>
</evidence>
<dbReference type="Gene3D" id="1.10.10.10">
    <property type="entry name" value="Winged helix-like DNA-binding domain superfamily/Winged helix DNA-binding domain"/>
    <property type="match status" value="1"/>
</dbReference>
<evidence type="ECO:0000313" key="3">
    <source>
        <dbReference type="Proteomes" id="UP000182077"/>
    </source>
</evidence>
<comment type="caution">
    <text evidence="2">The sequence shown here is derived from an EMBL/GenBank/DDBJ whole genome shotgun (WGS) entry which is preliminary data.</text>
</comment>
<sequence>MIYYYFIIYSIFQCIILEYRINNGVVYMGFNIFEKDTKMKYEIITLLSQAKGPISLEKIKKELSEHLSYSTIKDYCHTLDKLIDNIYSNDEVHLVLTKQTVHLEKKSSNLQFLFEALLKTDVNAQIINTLIRKRKFKTDDFCFYHGISMSTLRRKNQLLNKLLESFNLHITTSDRLTILNGSDFDIYIFSFLSYFFVYHDTTRIAKASRAFEPTIDTSRKASQYFLEHRSN</sequence>
<dbReference type="Proteomes" id="UP000182077">
    <property type="component" value="Unassembled WGS sequence"/>
</dbReference>
<accession>A0A1L8TJT3</accession>
<organism evidence="2 3">
    <name type="scientific">Enterococcus hermanniensis</name>
    <dbReference type="NCBI Taxonomy" id="249189"/>
    <lineage>
        <taxon>Bacteria</taxon>
        <taxon>Bacillati</taxon>
        <taxon>Bacillota</taxon>
        <taxon>Bacilli</taxon>
        <taxon>Lactobacillales</taxon>
        <taxon>Enterococcaceae</taxon>
        <taxon>Enterococcus</taxon>
    </lineage>
</organism>
<gene>
    <name evidence="2" type="ORF">RV04_GL000566</name>
</gene>
<name>A0A1L8TJT3_9ENTE</name>
<dbReference type="STRING" id="249189.RV04_GL000566"/>
<dbReference type="EMBL" id="JXKQ01000011">
    <property type="protein sequence ID" value="OJG44372.1"/>
    <property type="molecule type" value="Genomic_DNA"/>
</dbReference>
<evidence type="ECO:0000313" key="2">
    <source>
        <dbReference type="EMBL" id="OJG44372.1"/>
    </source>
</evidence>
<protein>
    <recommendedName>
        <fullName evidence="1">Mga helix-turn-helix domain-containing protein</fullName>
    </recommendedName>
</protein>
<reference evidence="2 3" key="1">
    <citation type="submission" date="2014-12" db="EMBL/GenBank/DDBJ databases">
        <title>Draft genome sequences of 29 type strains of Enterococci.</title>
        <authorList>
            <person name="Zhong Z."/>
            <person name="Sun Z."/>
            <person name="Liu W."/>
            <person name="Zhang W."/>
            <person name="Zhang H."/>
        </authorList>
    </citation>
    <scope>NUCLEOTIDE SEQUENCE [LARGE SCALE GENOMIC DNA]</scope>
    <source>
        <strain evidence="2 3">DSM 17122</strain>
    </source>
</reference>
<dbReference type="AlphaFoldDB" id="A0A1L8TJT3"/>